<accession>A0A0K2UQT8</accession>
<reference evidence="1" key="1">
    <citation type="submission" date="2014-05" db="EMBL/GenBank/DDBJ databases">
        <authorList>
            <person name="Chronopoulou M."/>
        </authorList>
    </citation>
    <scope>NUCLEOTIDE SEQUENCE</scope>
    <source>
        <tissue evidence="1">Whole organism</tissue>
    </source>
</reference>
<dbReference type="OrthoDB" id="9425590at2759"/>
<protein>
    <recommendedName>
        <fullName evidence="2">Peptidase S1 domain-containing protein</fullName>
    </recommendedName>
</protein>
<organism evidence="1">
    <name type="scientific">Lepeophtheirus salmonis</name>
    <name type="common">Salmon louse</name>
    <name type="synonym">Caligus salmonis</name>
    <dbReference type="NCBI Taxonomy" id="72036"/>
    <lineage>
        <taxon>Eukaryota</taxon>
        <taxon>Metazoa</taxon>
        <taxon>Ecdysozoa</taxon>
        <taxon>Arthropoda</taxon>
        <taxon>Crustacea</taxon>
        <taxon>Multicrustacea</taxon>
        <taxon>Hexanauplia</taxon>
        <taxon>Copepoda</taxon>
        <taxon>Siphonostomatoida</taxon>
        <taxon>Caligidae</taxon>
        <taxon>Lepeophtheirus</taxon>
    </lineage>
</organism>
<dbReference type="InterPro" id="IPR009003">
    <property type="entry name" value="Peptidase_S1_PA"/>
</dbReference>
<evidence type="ECO:0000313" key="1">
    <source>
        <dbReference type="EMBL" id="CDW40629.1"/>
    </source>
</evidence>
<dbReference type="EMBL" id="HACA01023268">
    <property type="protein sequence ID" value="CDW40629.1"/>
    <property type="molecule type" value="Transcribed_RNA"/>
</dbReference>
<name>A0A0K2UQT8_LEPSM</name>
<dbReference type="SUPFAM" id="SSF50494">
    <property type="entry name" value="Trypsin-like serine proteases"/>
    <property type="match status" value="1"/>
</dbReference>
<dbReference type="AlphaFoldDB" id="A0A0K2UQT8"/>
<proteinExistence type="predicted"/>
<sequence>MLVSGRGIFYTDDSNLGYTVVQKTKCRQDIPTRILCTHWNDISQGGLIGAPLTLCQENECKLVGISTFSSNFDRKLFYMDVGKYEEWINFIAPYIYHTSTFNR</sequence>
<evidence type="ECO:0008006" key="2">
    <source>
        <dbReference type="Google" id="ProtNLM"/>
    </source>
</evidence>